<evidence type="ECO:0000256" key="1">
    <source>
        <dbReference type="SAM" id="SignalP"/>
    </source>
</evidence>
<keyword evidence="1" id="KW-0732">Signal</keyword>
<protein>
    <submittedName>
        <fullName evidence="3">Asp-tRNAAsn/Glu-tRNAGln amidotransferase A subunit</fullName>
    </submittedName>
</protein>
<reference evidence="3 4" key="1">
    <citation type="submission" date="2016-10" db="EMBL/GenBank/DDBJ databases">
        <authorList>
            <person name="de Groot N.N."/>
        </authorList>
    </citation>
    <scope>NUCLEOTIDE SEQUENCE [LARGE SCALE GENOMIC DNA]</scope>
    <source>
        <strain evidence="3 4">DSM 25927</strain>
    </source>
</reference>
<gene>
    <name evidence="3" type="ORF">SAMN04488038_101162</name>
</gene>
<dbReference type="OrthoDB" id="9811471at2"/>
<dbReference type="GO" id="GO:0016740">
    <property type="term" value="F:transferase activity"/>
    <property type="evidence" value="ECO:0007669"/>
    <property type="project" value="UniProtKB-KW"/>
</dbReference>
<dbReference type="PANTHER" id="PTHR42678">
    <property type="entry name" value="AMIDASE"/>
    <property type="match status" value="1"/>
</dbReference>
<dbReference type="STRING" id="489703.SAMN04488038_101162"/>
<keyword evidence="3" id="KW-0808">Transferase</keyword>
<sequence>MRTPRLANWLCLAAAILLSASARAAFPVEETSVAAVQAAYLSGKTTAVEVTRAHLARITAYDKQGPLINALVTVNGQALEEAAALDAQLKRSGRLSGPLHGIPVLVKDNIDVLGLPMSSGFQGWKNFYPASDATLVRKLRAAGAIIIAKASLSEFARGGGDNINSVVAGFARNPYNTAYATGGSSGGTGAGLASSFAILGIGTDTGGSVRMPAAHNALVGLRPTVGLVSRSGMVPLNSVRDTAGPMARSVYEAALLLDVLAGVDAQDPATARAQGHIAASYTKGLKADALKGARLGVLRQVFTPDKTDPRVLANFQRTLAELRAAGAVLVEDFQVPELDTLPRAPQTAARFKDDLTQFIARHPGIPYPSVQAIAESRLLHPLHQAGFDQAAAARPVKEDPETIEGLKTEQAYREAFTRAMDAAKVDALVFPTWAQLPAINGDRNTQLMVAEPRTGTQAGPTALGSSLTFVGSTLQWPALSVPNGYLGEGLPAGLQILGRAWDEARILAYAYAYEQATHYRRAPASVPPLPASP</sequence>
<dbReference type="EMBL" id="FOFS01000001">
    <property type="protein sequence ID" value="SEP67948.1"/>
    <property type="molecule type" value="Genomic_DNA"/>
</dbReference>
<dbReference type="SUPFAM" id="SSF75304">
    <property type="entry name" value="Amidase signature (AS) enzymes"/>
    <property type="match status" value="1"/>
</dbReference>
<dbReference type="InterPro" id="IPR020556">
    <property type="entry name" value="Amidase_CS"/>
</dbReference>
<evidence type="ECO:0000313" key="3">
    <source>
        <dbReference type="EMBL" id="SEP67948.1"/>
    </source>
</evidence>
<dbReference type="Proteomes" id="UP000199233">
    <property type="component" value="Unassembled WGS sequence"/>
</dbReference>
<evidence type="ECO:0000259" key="2">
    <source>
        <dbReference type="Pfam" id="PF01425"/>
    </source>
</evidence>
<proteinExistence type="predicted"/>
<dbReference type="InterPro" id="IPR036928">
    <property type="entry name" value="AS_sf"/>
</dbReference>
<dbReference type="AlphaFoldDB" id="A0A1H8ZW14"/>
<feature type="domain" description="Amidase" evidence="2">
    <location>
        <begin position="49"/>
        <end position="507"/>
    </location>
</feature>
<dbReference type="Gene3D" id="3.90.1300.10">
    <property type="entry name" value="Amidase signature (AS) domain"/>
    <property type="match status" value="1"/>
</dbReference>
<feature type="chain" id="PRO_5011623069" evidence="1">
    <location>
        <begin position="25"/>
        <end position="533"/>
    </location>
</feature>
<name>A0A1H8ZW14_9GAMM</name>
<evidence type="ECO:0000313" key="4">
    <source>
        <dbReference type="Proteomes" id="UP000199233"/>
    </source>
</evidence>
<dbReference type="PANTHER" id="PTHR42678:SF34">
    <property type="entry name" value="OS04G0183300 PROTEIN"/>
    <property type="match status" value="1"/>
</dbReference>
<dbReference type="PIRSF" id="PIRSF001221">
    <property type="entry name" value="Amidase_fungi"/>
    <property type="match status" value="1"/>
</dbReference>
<keyword evidence="4" id="KW-1185">Reference proteome</keyword>
<dbReference type="InterPro" id="IPR023631">
    <property type="entry name" value="Amidase_dom"/>
</dbReference>
<dbReference type="Pfam" id="PF01425">
    <property type="entry name" value="Amidase"/>
    <property type="match status" value="1"/>
</dbReference>
<feature type="signal peptide" evidence="1">
    <location>
        <begin position="1"/>
        <end position="24"/>
    </location>
</feature>
<accession>A0A1H8ZW14</accession>
<dbReference type="PROSITE" id="PS00571">
    <property type="entry name" value="AMIDASES"/>
    <property type="match status" value="1"/>
</dbReference>
<organism evidence="3 4">
    <name type="scientific">Solimonas aquatica</name>
    <dbReference type="NCBI Taxonomy" id="489703"/>
    <lineage>
        <taxon>Bacteria</taxon>
        <taxon>Pseudomonadati</taxon>
        <taxon>Pseudomonadota</taxon>
        <taxon>Gammaproteobacteria</taxon>
        <taxon>Nevskiales</taxon>
        <taxon>Nevskiaceae</taxon>
        <taxon>Solimonas</taxon>
    </lineage>
</organism>